<dbReference type="AlphaFoldDB" id="A0A9P6SSY2"/>
<name>A0A9P6SSY2_9FUNG</name>
<accession>A0A9P6SSY2</accession>
<feature type="compositionally biased region" description="Basic and acidic residues" evidence="1">
    <location>
        <begin position="258"/>
        <end position="280"/>
    </location>
</feature>
<feature type="compositionally biased region" description="Low complexity" evidence="1">
    <location>
        <begin position="179"/>
        <end position="225"/>
    </location>
</feature>
<feature type="compositionally biased region" description="Polar residues" evidence="1">
    <location>
        <begin position="54"/>
        <end position="72"/>
    </location>
</feature>
<feature type="compositionally biased region" description="Basic and acidic residues" evidence="1">
    <location>
        <begin position="138"/>
        <end position="151"/>
    </location>
</feature>
<keyword evidence="3" id="KW-1185">Reference proteome</keyword>
<feature type="non-terminal residue" evidence="2">
    <location>
        <position position="1"/>
    </location>
</feature>
<evidence type="ECO:0000313" key="2">
    <source>
        <dbReference type="EMBL" id="KAF9998436.1"/>
    </source>
</evidence>
<sequence>WPIGYTENKTAEQGSVAQVNATVTELNGVPQEGVTTSATAAPPGEENAKKEDSTTLPSMETKSENTVPETADQTISTTSTPTHTQPVHTSTAATNASNSNTLTMAETNTPARDEVSEVSVPQAPVTTAEHSTPSKAANESEVHARNSREDLGMEPVVLAPEVQETPNVEGAFTDIKNLSLDSSSTSSMSTTSTESSSTPSLSSVTVEPSSSPRSPLSSTKLSPKPVQGQLPPTIEMEVVALTDPLQPKLHGTTLADVNTKDEASQKPDLGEAKEKEEDEVAKVAKKVGELDLEKRG</sequence>
<protein>
    <submittedName>
        <fullName evidence="2">Uncharacterized protein</fullName>
    </submittedName>
</protein>
<organism evidence="2 3">
    <name type="scientific">Modicella reniformis</name>
    <dbReference type="NCBI Taxonomy" id="1440133"/>
    <lineage>
        <taxon>Eukaryota</taxon>
        <taxon>Fungi</taxon>
        <taxon>Fungi incertae sedis</taxon>
        <taxon>Mucoromycota</taxon>
        <taxon>Mortierellomycotina</taxon>
        <taxon>Mortierellomycetes</taxon>
        <taxon>Mortierellales</taxon>
        <taxon>Mortierellaceae</taxon>
        <taxon>Modicella</taxon>
    </lineage>
</organism>
<dbReference type="EMBL" id="JAAAHW010000859">
    <property type="protein sequence ID" value="KAF9998436.1"/>
    <property type="molecule type" value="Genomic_DNA"/>
</dbReference>
<feature type="region of interest" description="Disordered" evidence="1">
    <location>
        <begin position="27"/>
        <end position="235"/>
    </location>
</feature>
<gene>
    <name evidence="2" type="ORF">BGZ65_006072</name>
</gene>
<evidence type="ECO:0000256" key="1">
    <source>
        <dbReference type="SAM" id="MobiDB-lite"/>
    </source>
</evidence>
<feature type="compositionally biased region" description="Low complexity" evidence="1">
    <location>
        <begin position="73"/>
        <end position="101"/>
    </location>
</feature>
<feature type="region of interest" description="Disordered" evidence="1">
    <location>
        <begin position="249"/>
        <end position="280"/>
    </location>
</feature>
<comment type="caution">
    <text evidence="2">The sequence shown here is derived from an EMBL/GenBank/DDBJ whole genome shotgun (WGS) entry which is preliminary data.</text>
</comment>
<evidence type="ECO:0000313" key="3">
    <source>
        <dbReference type="Proteomes" id="UP000749646"/>
    </source>
</evidence>
<proteinExistence type="predicted"/>
<feature type="compositionally biased region" description="Polar residues" evidence="1">
    <location>
        <begin position="124"/>
        <end position="137"/>
    </location>
</feature>
<reference evidence="2" key="1">
    <citation type="journal article" date="2020" name="Fungal Divers.">
        <title>Resolving the Mortierellaceae phylogeny through synthesis of multi-gene phylogenetics and phylogenomics.</title>
        <authorList>
            <person name="Vandepol N."/>
            <person name="Liber J."/>
            <person name="Desiro A."/>
            <person name="Na H."/>
            <person name="Kennedy M."/>
            <person name="Barry K."/>
            <person name="Grigoriev I.V."/>
            <person name="Miller A.N."/>
            <person name="O'Donnell K."/>
            <person name="Stajich J.E."/>
            <person name="Bonito G."/>
        </authorList>
    </citation>
    <scope>NUCLEOTIDE SEQUENCE</scope>
    <source>
        <strain evidence="2">MES-2147</strain>
    </source>
</reference>
<dbReference type="Proteomes" id="UP000749646">
    <property type="component" value="Unassembled WGS sequence"/>
</dbReference>